<dbReference type="Gene3D" id="3.30.420.40">
    <property type="match status" value="2"/>
</dbReference>
<dbReference type="GeneID" id="78275891"/>
<dbReference type="EMBL" id="MPKA01000083">
    <property type="protein sequence ID" value="OLU45589.1"/>
    <property type="molecule type" value="Genomic_DNA"/>
</dbReference>
<dbReference type="Pfam" id="PF00480">
    <property type="entry name" value="ROK"/>
    <property type="match status" value="1"/>
</dbReference>
<dbReference type="InterPro" id="IPR043129">
    <property type="entry name" value="ATPase_NBD"/>
</dbReference>
<dbReference type="STRING" id="1862672.BO225_08055"/>
<comment type="caution">
    <text evidence="2">The sequence shown here is derived from an EMBL/GenBank/DDBJ whole genome shotgun (WGS) entry which is preliminary data.</text>
</comment>
<dbReference type="Proteomes" id="UP000186705">
    <property type="component" value="Unassembled WGS sequence"/>
</dbReference>
<proteinExistence type="inferred from homology"/>
<sequence length="296" mass="33163">MLDLGIDIGGTFIKYAIVDDENQIVRKWKKETIKHKNKDQFYEYLCSDLPLENIRYIGVSAPGVLAMDSTILSKAAENVCIMYQTNVRDEIHKRTHKAVHVLNDAKSAGFCEMQIGNGKGTASSVYFVIGTGIGGCVCDDSHVVEGVNRIAGEFSNLPIGFKEDGSIQFLYEIASMSALISIYNRYADQPVQYGTEITEKYHAGDPMAIKAFDEWCRNICAGLFQIIIFYNPEVICIGGGISQEEWFIEKLRSMIQSEIKLPFQGLFSTRIESCRFSNDANLLGAILFARQKEMEN</sequence>
<protein>
    <submittedName>
        <fullName evidence="2">Sugar kinase</fullName>
    </submittedName>
</protein>
<dbReference type="PANTHER" id="PTHR18964:SF165">
    <property type="entry name" value="BETA-GLUCOSIDE KINASE"/>
    <property type="match status" value="1"/>
</dbReference>
<dbReference type="PANTHER" id="PTHR18964">
    <property type="entry name" value="ROK (REPRESSOR, ORF, KINASE) FAMILY"/>
    <property type="match status" value="1"/>
</dbReference>
<organism evidence="2 3">
    <name type="scientific">Dubosiella newyorkensis</name>
    <dbReference type="NCBI Taxonomy" id="1862672"/>
    <lineage>
        <taxon>Bacteria</taxon>
        <taxon>Bacillati</taxon>
        <taxon>Bacillota</taxon>
        <taxon>Erysipelotrichia</taxon>
        <taxon>Erysipelotrichales</taxon>
        <taxon>Erysipelotrichaceae</taxon>
        <taxon>Dubosiella</taxon>
    </lineage>
</organism>
<evidence type="ECO:0000313" key="2">
    <source>
        <dbReference type="EMBL" id="OLU45589.1"/>
    </source>
</evidence>
<dbReference type="GO" id="GO:0016301">
    <property type="term" value="F:kinase activity"/>
    <property type="evidence" value="ECO:0007669"/>
    <property type="project" value="UniProtKB-KW"/>
</dbReference>
<dbReference type="RefSeq" id="WP_076341753.1">
    <property type="nucleotide sequence ID" value="NZ_CAJTMI010000014.1"/>
</dbReference>
<dbReference type="InterPro" id="IPR000600">
    <property type="entry name" value="ROK"/>
</dbReference>
<dbReference type="CDD" id="cd24152">
    <property type="entry name" value="ASKHA_NBD_ROK-like"/>
    <property type="match status" value="1"/>
</dbReference>
<keyword evidence="2" id="KW-0418">Kinase</keyword>
<keyword evidence="2" id="KW-0808">Transferase</keyword>
<accession>A0A1U7NLI4</accession>
<gene>
    <name evidence="2" type="ORF">BO225_08055</name>
</gene>
<reference evidence="2 3" key="1">
    <citation type="submission" date="2016-11" db="EMBL/GenBank/DDBJ databases">
        <title>Description of two novel members of the family Erysipelotrichaceae: Ileibacterium lipovorans gen. nov., sp. nov. and Dubosiella newyorkensis, gen. nov., sp. nov.</title>
        <authorList>
            <person name="Cox L.M."/>
            <person name="Sohn J."/>
            <person name="Tyrrell K.L."/>
            <person name="Citron D.M."/>
            <person name="Lawson P.A."/>
            <person name="Patel N.B."/>
            <person name="Iizumi T."/>
            <person name="Perez-Perez G.I."/>
            <person name="Goldstein E.J."/>
            <person name="Blaser M.J."/>
        </authorList>
    </citation>
    <scope>NUCLEOTIDE SEQUENCE [LARGE SCALE GENOMIC DNA]</scope>
    <source>
        <strain evidence="2 3">NYU-BL-A4</strain>
    </source>
</reference>
<name>A0A1U7NLI4_9FIRM</name>
<dbReference type="AlphaFoldDB" id="A0A1U7NLI4"/>
<dbReference type="OrthoDB" id="9795247at2"/>
<comment type="similarity">
    <text evidence="1">Belongs to the ROK (NagC/XylR) family.</text>
</comment>
<dbReference type="SUPFAM" id="SSF53067">
    <property type="entry name" value="Actin-like ATPase domain"/>
    <property type="match status" value="1"/>
</dbReference>
<evidence type="ECO:0000313" key="3">
    <source>
        <dbReference type="Proteomes" id="UP000186705"/>
    </source>
</evidence>
<evidence type="ECO:0000256" key="1">
    <source>
        <dbReference type="ARBA" id="ARBA00006479"/>
    </source>
</evidence>
<keyword evidence="3" id="KW-1185">Reference proteome</keyword>